<evidence type="ECO:0000256" key="1">
    <source>
        <dbReference type="ARBA" id="ARBA00009370"/>
    </source>
</evidence>
<feature type="active site" evidence="5">
    <location>
        <position position="42"/>
    </location>
</feature>
<dbReference type="GO" id="GO:0006465">
    <property type="term" value="P:signal peptide processing"/>
    <property type="evidence" value="ECO:0007669"/>
    <property type="project" value="InterPro"/>
</dbReference>
<dbReference type="PANTHER" id="PTHR43390">
    <property type="entry name" value="SIGNAL PEPTIDASE I"/>
    <property type="match status" value="1"/>
</dbReference>
<comment type="similarity">
    <text evidence="1 6">Belongs to the peptidase S26 family.</text>
</comment>
<evidence type="ECO:0000259" key="7">
    <source>
        <dbReference type="Pfam" id="PF10502"/>
    </source>
</evidence>
<dbReference type="PRINTS" id="PR00727">
    <property type="entry name" value="LEADERPTASE"/>
</dbReference>
<proteinExistence type="inferred from homology"/>
<name>A0A9D9IDT0_9BACT</name>
<evidence type="ECO:0000256" key="6">
    <source>
        <dbReference type="RuleBase" id="RU362042"/>
    </source>
</evidence>
<accession>A0A9D9IDT0</accession>
<feature type="active site" evidence="5">
    <location>
        <position position="115"/>
    </location>
</feature>
<dbReference type="GO" id="GO:0004252">
    <property type="term" value="F:serine-type endopeptidase activity"/>
    <property type="evidence" value="ECO:0007669"/>
    <property type="project" value="InterPro"/>
</dbReference>
<gene>
    <name evidence="8" type="primary">lepB</name>
    <name evidence="8" type="ORF">IAB82_01080</name>
</gene>
<dbReference type="NCBIfam" id="TIGR02227">
    <property type="entry name" value="sigpep_I_bact"/>
    <property type="match status" value="1"/>
</dbReference>
<evidence type="ECO:0000313" key="9">
    <source>
        <dbReference type="Proteomes" id="UP000823603"/>
    </source>
</evidence>
<dbReference type="InterPro" id="IPR019756">
    <property type="entry name" value="Pept_S26A_signal_pept_1_Ser-AS"/>
</dbReference>
<dbReference type="Gene3D" id="2.10.109.10">
    <property type="entry name" value="Umud Fragment, subunit A"/>
    <property type="match status" value="1"/>
</dbReference>
<keyword evidence="4 6" id="KW-0378">Hydrolase</keyword>
<dbReference type="EMBL" id="JADIMB010000010">
    <property type="protein sequence ID" value="MBO8470370.1"/>
    <property type="molecule type" value="Genomic_DNA"/>
</dbReference>
<dbReference type="CDD" id="cd06530">
    <property type="entry name" value="S26_SPase_I"/>
    <property type="match status" value="2"/>
</dbReference>
<dbReference type="Pfam" id="PF10502">
    <property type="entry name" value="Peptidase_S26"/>
    <property type="match status" value="1"/>
</dbReference>
<protein>
    <recommendedName>
        <fullName evidence="2 6">Signal peptidase I</fullName>
        <ecNumber evidence="6">3.4.21.89</ecNumber>
    </recommendedName>
</protein>
<evidence type="ECO:0000313" key="8">
    <source>
        <dbReference type="EMBL" id="MBO8470370.1"/>
    </source>
</evidence>
<dbReference type="GO" id="GO:0016020">
    <property type="term" value="C:membrane"/>
    <property type="evidence" value="ECO:0007669"/>
    <property type="project" value="UniProtKB-SubCell"/>
</dbReference>
<keyword evidence="6" id="KW-0472">Membrane</keyword>
<organism evidence="8 9">
    <name type="scientific">Candidatus Cryptobacteroides faecavium</name>
    <dbReference type="NCBI Taxonomy" id="2840762"/>
    <lineage>
        <taxon>Bacteria</taxon>
        <taxon>Pseudomonadati</taxon>
        <taxon>Bacteroidota</taxon>
        <taxon>Bacteroidia</taxon>
        <taxon>Bacteroidales</taxon>
        <taxon>Candidatus Cryptobacteroides</taxon>
    </lineage>
</organism>
<comment type="catalytic activity">
    <reaction evidence="6">
        <text>Cleavage of hydrophobic, N-terminal signal or leader sequences from secreted and periplasmic proteins.</text>
        <dbReference type="EC" id="3.4.21.89"/>
    </reaction>
</comment>
<reference evidence="8" key="2">
    <citation type="journal article" date="2021" name="PeerJ">
        <title>Extensive microbial diversity within the chicken gut microbiome revealed by metagenomics and culture.</title>
        <authorList>
            <person name="Gilroy R."/>
            <person name="Ravi A."/>
            <person name="Getino M."/>
            <person name="Pursley I."/>
            <person name="Horton D.L."/>
            <person name="Alikhan N.F."/>
            <person name="Baker D."/>
            <person name="Gharbi K."/>
            <person name="Hall N."/>
            <person name="Watson M."/>
            <person name="Adriaenssens E.M."/>
            <person name="Foster-Nyarko E."/>
            <person name="Jarju S."/>
            <person name="Secka A."/>
            <person name="Antonio M."/>
            <person name="Oren A."/>
            <person name="Chaudhuri R.R."/>
            <person name="La Ragione R."/>
            <person name="Hildebrand F."/>
            <person name="Pallen M.J."/>
        </authorList>
    </citation>
    <scope>NUCLEOTIDE SEQUENCE</scope>
    <source>
        <strain evidence="8">B2-22910</strain>
    </source>
</reference>
<evidence type="ECO:0000256" key="3">
    <source>
        <dbReference type="ARBA" id="ARBA00022670"/>
    </source>
</evidence>
<dbReference type="InterPro" id="IPR036286">
    <property type="entry name" value="LexA/Signal_pep-like_sf"/>
</dbReference>
<evidence type="ECO:0000256" key="5">
    <source>
        <dbReference type="PIRSR" id="PIRSR600223-1"/>
    </source>
</evidence>
<dbReference type="GO" id="GO:0009003">
    <property type="term" value="F:signal peptidase activity"/>
    <property type="evidence" value="ECO:0007669"/>
    <property type="project" value="UniProtKB-EC"/>
</dbReference>
<keyword evidence="6" id="KW-1133">Transmembrane helix</keyword>
<dbReference type="AlphaFoldDB" id="A0A9D9IDT0"/>
<keyword evidence="6" id="KW-0812">Transmembrane</keyword>
<evidence type="ECO:0000256" key="2">
    <source>
        <dbReference type="ARBA" id="ARBA00019232"/>
    </source>
</evidence>
<keyword evidence="3 6" id="KW-0645">Protease</keyword>
<dbReference type="PANTHER" id="PTHR43390:SF1">
    <property type="entry name" value="CHLOROPLAST PROCESSING PEPTIDASE"/>
    <property type="match status" value="1"/>
</dbReference>
<dbReference type="PROSITE" id="PS00501">
    <property type="entry name" value="SPASE_I_1"/>
    <property type="match status" value="1"/>
</dbReference>
<sequence length="298" mass="33891">MKVKERIFKVIYITVVTLAALVVVAALLPVFVCDQFRIGGVSMEPTLRTGDHVFVNKLLMGARIYTKYDFSDPVMESFRMPGLRKIRPGDVAVFNYPYGRDGDRIEFRINYVYAKRCIGCPGDTVSIVDGYYRNSRYPGMTIGSAMMQSTLSDTPDHLLEAQGVYLPAMPFRPEYGWTIRDFGPLYVPREGGRVAIDTSSVALYSKIIEFETGQLPETRDGKVYIGGAEVSEYEFRKDYCFFGGDNVLNSRDSRYFGFVPEEYITGIATRILFSRDPYTGRMDWSRFLRRIGQADLPL</sequence>
<dbReference type="EC" id="3.4.21.89" evidence="6"/>
<dbReference type="InterPro" id="IPR019533">
    <property type="entry name" value="Peptidase_S26"/>
</dbReference>
<evidence type="ECO:0000256" key="4">
    <source>
        <dbReference type="ARBA" id="ARBA00022801"/>
    </source>
</evidence>
<reference evidence="8" key="1">
    <citation type="submission" date="2020-10" db="EMBL/GenBank/DDBJ databases">
        <authorList>
            <person name="Gilroy R."/>
        </authorList>
    </citation>
    <scope>NUCLEOTIDE SEQUENCE</scope>
    <source>
        <strain evidence="8">B2-22910</strain>
    </source>
</reference>
<comment type="subcellular location">
    <subcellularLocation>
        <location evidence="6">Membrane</location>
        <topology evidence="6">Single-pass type II membrane protein</topology>
    </subcellularLocation>
</comment>
<feature type="domain" description="Peptidase S26" evidence="7">
    <location>
        <begin position="15"/>
        <end position="270"/>
    </location>
</feature>
<dbReference type="InterPro" id="IPR000223">
    <property type="entry name" value="Pept_S26A_signal_pept_1"/>
</dbReference>
<comment type="caution">
    <text evidence="8">The sequence shown here is derived from an EMBL/GenBank/DDBJ whole genome shotgun (WGS) entry which is preliminary data.</text>
</comment>
<feature type="transmembrane region" description="Helical" evidence="6">
    <location>
        <begin position="12"/>
        <end position="32"/>
    </location>
</feature>
<dbReference type="SUPFAM" id="SSF51306">
    <property type="entry name" value="LexA/Signal peptidase"/>
    <property type="match status" value="1"/>
</dbReference>
<dbReference type="Proteomes" id="UP000823603">
    <property type="component" value="Unassembled WGS sequence"/>
</dbReference>